<dbReference type="NCBIfam" id="TIGR02504">
    <property type="entry name" value="NrdJ_Z"/>
    <property type="match status" value="1"/>
</dbReference>
<comment type="cofactor">
    <cofactor evidence="1 14">
        <name>adenosylcob(III)alamin</name>
        <dbReference type="ChEBI" id="CHEBI:18408"/>
    </cofactor>
</comment>
<evidence type="ECO:0000259" key="17">
    <source>
        <dbReference type="Pfam" id="PF02867"/>
    </source>
</evidence>
<dbReference type="OrthoDB" id="9762933at2"/>
<dbReference type="Pfam" id="PF00317">
    <property type="entry name" value="Ribonuc_red_lgN"/>
    <property type="match status" value="1"/>
</dbReference>
<dbReference type="STRING" id="309798.COPRO5265_0509"/>
<dbReference type="KEGG" id="cpo:COPRO5265_0509"/>
<evidence type="ECO:0000256" key="15">
    <source>
        <dbReference type="SAM" id="MobiDB-lite"/>
    </source>
</evidence>
<evidence type="ECO:0000259" key="16">
    <source>
        <dbReference type="Pfam" id="PF00317"/>
    </source>
</evidence>
<keyword evidence="8 14" id="KW-0560">Oxidoreductase</keyword>
<evidence type="ECO:0000256" key="1">
    <source>
        <dbReference type="ARBA" id="ARBA00001922"/>
    </source>
</evidence>
<dbReference type="InterPro" id="IPR024434">
    <property type="entry name" value="TSCPD_dom"/>
</dbReference>
<evidence type="ECO:0000256" key="14">
    <source>
        <dbReference type="RuleBase" id="RU364064"/>
    </source>
</evidence>
<keyword evidence="10" id="KW-1015">Disulfide bond</keyword>
<dbReference type="InterPro" id="IPR008926">
    <property type="entry name" value="RNR_R1-su_N"/>
</dbReference>
<dbReference type="EMBL" id="CP001145">
    <property type="protein sequence ID" value="ACI16813.1"/>
    <property type="molecule type" value="Genomic_DNA"/>
</dbReference>
<evidence type="ECO:0000256" key="8">
    <source>
        <dbReference type="ARBA" id="ARBA00023002"/>
    </source>
</evidence>
<feature type="domain" description="Ribonucleotide reductase large subunit N-terminal" evidence="16">
    <location>
        <begin position="6"/>
        <end position="85"/>
    </location>
</feature>
<dbReference type="GO" id="GO:0031419">
    <property type="term" value="F:cobalamin binding"/>
    <property type="evidence" value="ECO:0007669"/>
    <property type="project" value="UniProtKB-KW"/>
</dbReference>
<keyword evidence="9" id="KW-0215">Deoxyribonucleotide synthesis</keyword>
<keyword evidence="20" id="KW-1185">Reference proteome</keyword>
<reference evidence="20" key="1">
    <citation type="submission" date="2008-08" db="EMBL/GenBank/DDBJ databases">
        <title>The complete genome sequence of Coprothermobacter proteolyticus strain ATCC 5245 / DSM 5265 / BT.</title>
        <authorList>
            <person name="Dodson R.J."/>
            <person name="Durkin A.S."/>
            <person name="Wu M."/>
            <person name="Eisen J."/>
            <person name="Sutton G."/>
        </authorList>
    </citation>
    <scope>NUCLEOTIDE SEQUENCE [LARGE SCALE GENOMIC DNA]</scope>
    <source>
        <strain evidence="20">ATCC 35245 / DSM 5265 / OCM 4 / BT</strain>
    </source>
</reference>
<feature type="region of interest" description="Disordered" evidence="15">
    <location>
        <begin position="580"/>
        <end position="600"/>
    </location>
</feature>
<dbReference type="UniPathway" id="UPA00326"/>
<dbReference type="InterPro" id="IPR050862">
    <property type="entry name" value="RdRp_reductase_class-2"/>
</dbReference>
<comment type="similarity">
    <text evidence="2 14">Belongs to the ribonucleoside diphosphate reductase class-2 family.</text>
</comment>
<name>B5Y7X0_COPPD</name>
<evidence type="ECO:0000313" key="20">
    <source>
        <dbReference type="Proteomes" id="UP000001732"/>
    </source>
</evidence>
<sequence length="796" mass="88503">MELEWSETALRVLEQRYLLRDENGNIVETPEQLMHRVAHGLAQIETVWGATSEQISSVEQDFFDILWKRDFLPNTPTLFHAGLPKDPKYRGRRFMSACIVLPIEDSIDGIFKTLWDAAKIMQAGGGVGYAFSRLRPKGSLVKSSGGKSSGPVSFMHIYDVMVDVVAQGGKRRGAQMGVLNVHHPDILEFIDAKKENTSGQGPLHNFNISVAVTEEFVQAYKEDTTFKLVAPHTGEVVGELNAREVMHKIAENAWRTGDPGIIFIDRINQLDYLDDGRIEATNPCGEQPLPPYGSCNLGSINLKHMLKKTDSGYQWDWEKFQRTIRLAVRFLDNVIEANDYPIPELEDYAKKARRIGLGVMGWADALSLLGIPYDSEEALEEARKVGAFLKEKSHLASQELAQERGVFEFYDQSKWKELGIPMRNAAVTTIAPTGTLSILANVNSGIEPYFALAFERKITAGTFHEVQPTLLDVLKERELYSEELVQRIIENEGKLRDLEDLPEDIRNAFPTAMEVAPEWHVRMQAAWQENIDSSISKTVNLPYQSTVEDIENIYLLAYELGTKSITVYRDKSLELQVLNVPSTSPKERSSEETQEPRPKRIFPKRPEVLTGFTKKFRTGTGTLYVTVNVDENGRPIEVFTNASGSVAPAEIEAVARLVSIALQYGIPLDEIVDQLVQPVDPVSYKLSPEGLRSTAHGIALALKEAVSKGLNILGNGLKSATSFSLTLEETNASKKTTAPPKLDKEQIDTMKAVYGDERVQELLNSMGVTLCPVCGTPMVSAEGCLMCPNCGYSKCG</sequence>
<evidence type="ECO:0000256" key="2">
    <source>
        <dbReference type="ARBA" id="ARBA00007405"/>
    </source>
</evidence>
<evidence type="ECO:0000256" key="4">
    <source>
        <dbReference type="ARBA" id="ARBA00014409"/>
    </source>
</evidence>
<dbReference type="GO" id="GO:0005524">
    <property type="term" value="F:ATP binding"/>
    <property type="evidence" value="ECO:0007669"/>
    <property type="project" value="InterPro"/>
</dbReference>
<keyword evidence="5 14" id="KW-0846">Cobalamin</keyword>
<dbReference type="EC" id="1.17.4.1" evidence="3 14"/>
<dbReference type="GO" id="GO:0004748">
    <property type="term" value="F:ribonucleoside-diphosphate reductase activity, thioredoxin disulfide as acceptor"/>
    <property type="evidence" value="ECO:0007669"/>
    <property type="project" value="UniProtKB-EC"/>
</dbReference>
<dbReference type="InterPro" id="IPR013509">
    <property type="entry name" value="RNR_lsu_N"/>
</dbReference>
<dbReference type="Gene3D" id="3.20.70.20">
    <property type="match status" value="1"/>
</dbReference>
<evidence type="ECO:0000256" key="13">
    <source>
        <dbReference type="ARBA" id="ARBA00047754"/>
    </source>
</evidence>
<protein>
    <recommendedName>
        <fullName evidence="4 14">Vitamin B12-dependent ribonucleotide reductase</fullName>
        <ecNumber evidence="3 14">1.17.4.1</ecNumber>
    </recommendedName>
</protein>
<evidence type="ECO:0000256" key="7">
    <source>
        <dbReference type="ARBA" id="ARBA00022741"/>
    </source>
</evidence>
<gene>
    <name evidence="19" type="ordered locus">COPRO5265_0509</name>
</gene>
<evidence type="ECO:0000256" key="10">
    <source>
        <dbReference type="ARBA" id="ARBA00023157"/>
    </source>
</evidence>
<dbReference type="eggNOG" id="COG1645">
    <property type="taxonomic scope" value="Bacteria"/>
</dbReference>
<dbReference type="InterPro" id="IPR000788">
    <property type="entry name" value="RNR_lg_C"/>
</dbReference>
<keyword evidence="6 14" id="KW-0237">DNA synthesis</keyword>
<evidence type="ECO:0000256" key="3">
    <source>
        <dbReference type="ARBA" id="ARBA00012274"/>
    </source>
</evidence>
<dbReference type="InterPro" id="IPR013344">
    <property type="entry name" value="RNR_NrdJ/NrdZ"/>
</dbReference>
<dbReference type="SUPFAM" id="SSF51998">
    <property type="entry name" value="PFL-like glycyl radical enzymes"/>
    <property type="match status" value="1"/>
</dbReference>
<dbReference type="PRINTS" id="PR01183">
    <property type="entry name" value="RIBORDTASEM1"/>
</dbReference>
<evidence type="ECO:0000256" key="12">
    <source>
        <dbReference type="ARBA" id="ARBA00025437"/>
    </source>
</evidence>
<reference evidence="19 20" key="2">
    <citation type="journal article" date="2014" name="Genome Announc.">
        <title>Complete Genome Sequence of Coprothermobacter proteolyticus DSM 5265.</title>
        <authorList>
            <person name="Alexiev A."/>
            <person name="Coil D.A."/>
            <person name="Badger J.H."/>
            <person name="Enticknap J."/>
            <person name="Ward N."/>
            <person name="Robb F.T."/>
            <person name="Eisen J.A."/>
        </authorList>
    </citation>
    <scope>NUCLEOTIDE SEQUENCE [LARGE SCALE GENOMIC DNA]</scope>
    <source>
        <strain evidence="20">ATCC 35245 / DSM 5265 / OCM 4 / BT</strain>
    </source>
</reference>
<comment type="catalytic activity">
    <reaction evidence="13 14">
        <text>a 2'-deoxyribonucleoside 5'-diphosphate + [thioredoxin]-disulfide + H2O = a ribonucleoside 5'-diphosphate + [thioredoxin]-dithiol</text>
        <dbReference type="Rhea" id="RHEA:23252"/>
        <dbReference type="Rhea" id="RHEA-COMP:10698"/>
        <dbReference type="Rhea" id="RHEA-COMP:10700"/>
        <dbReference type="ChEBI" id="CHEBI:15377"/>
        <dbReference type="ChEBI" id="CHEBI:29950"/>
        <dbReference type="ChEBI" id="CHEBI:50058"/>
        <dbReference type="ChEBI" id="CHEBI:57930"/>
        <dbReference type="ChEBI" id="CHEBI:73316"/>
        <dbReference type="EC" id="1.17.4.1"/>
    </reaction>
</comment>
<comment type="function">
    <text evidence="12 14">Catalyzes the reduction of ribonucleotides to deoxyribonucleotides. May function to provide a pool of deoxyribonucleotide precursors for DNA repair during oxygen limitation and/or for immediate growth after restoration of oxygen.</text>
</comment>
<keyword evidence="7 14" id="KW-0547">Nucleotide-binding</keyword>
<dbReference type="Pfam" id="PF12637">
    <property type="entry name" value="TSCPD"/>
    <property type="match status" value="1"/>
</dbReference>
<dbReference type="GO" id="GO:0009263">
    <property type="term" value="P:deoxyribonucleotide biosynthetic process"/>
    <property type="evidence" value="ECO:0007669"/>
    <property type="project" value="UniProtKB-KW"/>
</dbReference>
<proteinExistence type="inferred from homology"/>
<organism evidence="19 20">
    <name type="scientific">Coprothermobacter proteolyticus (strain ATCC 35245 / DSM 5265 / OCM 4 / BT)</name>
    <dbReference type="NCBI Taxonomy" id="309798"/>
    <lineage>
        <taxon>Bacteria</taxon>
        <taxon>Pseudomonadati</taxon>
        <taxon>Coprothermobacterota</taxon>
        <taxon>Coprothermobacteria</taxon>
        <taxon>Coprothermobacterales</taxon>
        <taxon>Coprothermobacteraceae</taxon>
        <taxon>Coprothermobacter</taxon>
    </lineage>
</organism>
<dbReference type="CDD" id="cd02888">
    <property type="entry name" value="RNR_II_dimer"/>
    <property type="match status" value="1"/>
</dbReference>
<keyword evidence="11 14" id="KW-0170">Cobalt</keyword>
<evidence type="ECO:0000256" key="6">
    <source>
        <dbReference type="ARBA" id="ARBA00022634"/>
    </source>
</evidence>
<evidence type="ECO:0000259" key="18">
    <source>
        <dbReference type="Pfam" id="PF12637"/>
    </source>
</evidence>
<feature type="domain" description="Ribonucleotide reductase large subunit C-terminal" evidence="17">
    <location>
        <begin position="422"/>
        <end position="568"/>
    </location>
</feature>
<evidence type="ECO:0000256" key="5">
    <source>
        <dbReference type="ARBA" id="ARBA00022628"/>
    </source>
</evidence>
<dbReference type="PANTHER" id="PTHR43371">
    <property type="entry name" value="VITAMIN B12-DEPENDENT RIBONUCLEOTIDE REDUCTASE"/>
    <property type="match status" value="1"/>
</dbReference>
<evidence type="ECO:0000256" key="11">
    <source>
        <dbReference type="ARBA" id="ARBA00023285"/>
    </source>
</evidence>
<dbReference type="SUPFAM" id="SSF48168">
    <property type="entry name" value="R1 subunit of ribonucleotide reductase, N-terminal domain"/>
    <property type="match status" value="1"/>
</dbReference>
<evidence type="ECO:0000256" key="9">
    <source>
        <dbReference type="ARBA" id="ARBA00023116"/>
    </source>
</evidence>
<feature type="domain" description="Ribonucleotide reductase large subunit C-terminal" evidence="17">
    <location>
        <begin position="96"/>
        <end position="417"/>
    </location>
</feature>
<dbReference type="Proteomes" id="UP000001732">
    <property type="component" value="Chromosome"/>
</dbReference>
<feature type="compositionally biased region" description="Basic and acidic residues" evidence="15">
    <location>
        <begin position="585"/>
        <end position="598"/>
    </location>
</feature>
<dbReference type="RefSeq" id="WP_012543465.1">
    <property type="nucleotide sequence ID" value="NC_011295.1"/>
</dbReference>
<feature type="domain" description="TSCPD" evidence="18">
    <location>
        <begin position="604"/>
        <end position="705"/>
    </location>
</feature>
<dbReference type="GO" id="GO:0071897">
    <property type="term" value="P:DNA biosynthetic process"/>
    <property type="evidence" value="ECO:0007669"/>
    <property type="project" value="UniProtKB-KW"/>
</dbReference>
<dbReference type="AlphaFoldDB" id="B5Y7X0"/>
<evidence type="ECO:0000313" key="19">
    <source>
        <dbReference type="EMBL" id="ACI16813.1"/>
    </source>
</evidence>
<dbReference type="eggNOG" id="COG0209">
    <property type="taxonomic scope" value="Bacteria"/>
</dbReference>
<dbReference type="Pfam" id="PF02867">
    <property type="entry name" value="Ribonuc_red_lgC"/>
    <property type="match status" value="2"/>
</dbReference>
<dbReference type="PANTHER" id="PTHR43371:SF1">
    <property type="entry name" value="RIBONUCLEOSIDE-DIPHOSPHATE REDUCTASE"/>
    <property type="match status" value="1"/>
</dbReference>
<accession>B5Y7X0</accession>